<dbReference type="Proteomes" id="UP000188268">
    <property type="component" value="Unassembled WGS sequence"/>
</dbReference>
<organism evidence="2 3">
    <name type="scientific">Corchorus capsularis</name>
    <name type="common">Jute</name>
    <dbReference type="NCBI Taxonomy" id="210143"/>
    <lineage>
        <taxon>Eukaryota</taxon>
        <taxon>Viridiplantae</taxon>
        <taxon>Streptophyta</taxon>
        <taxon>Embryophyta</taxon>
        <taxon>Tracheophyta</taxon>
        <taxon>Spermatophyta</taxon>
        <taxon>Magnoliopsida</taxon>
        <taxon>eudicotyledons</taxon>
        <taxon>Gunneridae</taxon>
        <taxon>Pentapetalae</taxon>
        <taxon>rosids</taxon>
        <taxon>malvids</taxon>
        <taxon>Malvales</taxon>
        <taxon>Malvaceae</taxon>
        <taxon>Grewioideae</taxon>
        <taxon>Apeibeae</taxon>
        <taxon>Corchorus</taxon>
    </lineage>
</organism>
<feature type="compositionally biased region" description="Polar residues" evidence="1">
    <location>
        <begin position="1"/>
        <end position="19"/>
    </location>
</feature>
<reference evidence="2 3" key="1">
    <citation type="submission" date="2013-09" db="EMBL/GenBank/DDBJ databases">
        <title>Corchorus capsularis genome sequencing.</title>
        <authorList>
            <person name="Alam M."/>
            <person name="Haque M.S."/>
            <person name="Islam M.S."/>
            <person name="Emdad E.M."/>
            <person name="Islam M.M."/>
            <person name="Ahmed B."/>
            <person name="Halim A."/>
            <person name="Hossen Q.M.M."/>
            <person name="Hossain M.Z."/>
            <person name="Ahmed R."/>
            <person name="Khan M.M."/>
            <person name="Islam R."/>
            <person name="Rashid M.M."/>
            <person name="Khan S.A."/>
            <person name="Rahman M.S."/>
            <person name="Alam M."/>
        </authorList>
    </citation>
    <scope>NUCLEOTIDE SEQUENCE [LARGE SCALE GENOMIC DNA]</scope>
    <source>
        <strain evidence="3">cv. CVL-1</strain>
        <tissue evidence="2">Whole seedling</tissue>
    </source>
</reference>
<comment type="caution">
    <text evidence="2">The sequence shown here is derived from an EMBL/GenBank/DDBJ whole genome shotgun (WGS) entry which is preliminary data.</text>
</comment>
<evidence type="ECO:0000256" key="1">
    <source>
        <dbReference type="SAM" id="MobiDB-lite"/>
    </source>
</evidence>
<sequence length="91" mass="9831">MQNLDSSSPISDLGQNQNPLVLAVEDAPKEEETQTDVAGSLAVVRGTYKYLMRSQLETMLITPPEVQPSVILNSTILDALARVPAKPTARP</sequence>
<dbReference type="Gramene" id="OMO98030">
    <property type="protein sequence ID" value="OMO98030"/>
    <property type="gene ID" value="CCACVL1_04371"/>
</dbReference>
<dbReference type="EMBL" id="AWWV01007151">
    <property type="protein sequence ID" value="OMO98030.1"/>
    <property type="molecule type" value="Genomic_DNA"/>
</dbReference>
<dbReference type="OrthoDB" id="10619538at2759"/>
<keyword evidence="3" id="KW-1185">Reference proteome</keyword>
<proteinExistence type="predicted"/>
<evidence type="ECO:0000313" key="3">
    <source>
        <dbReference type="Proteomes" id="UP000188268"/>
    </source>
</evidence>
<protein>
    <submittedName>
        <fullName evidence="2">Uncharacterized protein</fullName>
    </submittedName>
</protein>
<evidence type="ECO:0000313" key="2">
    <source>
        <dbReference type="EMBL" id="OMO98030.1"/>
    </source>
</evidence>
<feature type="region of interest" description="Disordered" evidence="1">
    <location>
        <begin position="1"/>
        <end position="20"/>
    </location>
</feature>
<gene>
    <name evidence="2" type="ORF">CCACVL1_04371</name>
</gene>
<dbReference type="AlphaFoldDB" id="A0A1R3JTB4"/>
<name>A0A1R3JTB4_COCAP</name>
<accession>A0A1R3JTB4</accession>